<keyword evidence="2" id="KW-1185">Reference proteome</keyword>
<reference evidence="1" key="2">
    <citation type="submission" date="2023-04" db="EMBL/GenBank/DDBJ databases">
        <authorList>
            <person name="Bu L."/>
            <person name="Lu L."/>
            <person name="Laidemitt M.R."/>
            <person name="Zhang S.M."/>
            <person name="Mutuku M."/>
            <person name="Mkoji G."/>
            <person name="Steinauer M."/>
            <person name="Loker E.S."/>
        </authorList>
    </citation>
    <scope>NUCLEOTIDE SEQUENCE</scope>
    <source>
        <strain evidence="1">KasaAsao</strain>
        <tissue evidence="1">Whole Snail</tissue>
    </source>
</reference>
<evidence type="ECO:0000313" key="2">
    <source>
        <dbReference type="Proteomes" id="UP001233172"/>
    </source>
</evidence>
<sequence length="72" mass="8736">MIVRQFKWSHEARLEQMFHRPPIVQRYMRQCPVNSLCASRCSPNFSHFDWSPYEASYSGPEHMCYIRHRNFG</sequence>
<protein>
    <submittedName>
        <fullName evidence="1">Uncharacterized protein</fullName>
    </submittedName>
</protein>
<dbReference type="Proteomes" id="UP001233172">
    <property type="component" value="Unassembled WGS sequence"/>
</dbReference>
<comment type="caution">
    <text evidence="1">The sequence shown here is derived from an EMBL/GenBank/DDBJ whole genome shotgun (WGS) entry which is preliminary data.</text>
</comment>
<dbReference type="EMBL" id="JASAOG010000130">
    <property type="protein sequence ID" value="KAK0049063.1"/>
    <property type="molecule type" value="Genomic_DNA"/>
</dbReference>
<reference evidence="1" key="1">
    <citation type="journal article" date="2023" name="PLoS Negl. Trop. Dis.">
        <title>A genome sequence for Biomphalaria pfeifferi, the major vector snail for the human-infecting parasite Schistosoma mansoni.</title>
        <authorList>
            <person name="Bu L."/>
            <person name="Lu L."/>
            <person name="Laidemitt M.R."/>
            <person name="Zhang S.M."/>
            <person name="Mutuku M."/>
            <person name="Mkoji G."/>
            <person name="Steinauer M."/>
            <person name="Loker E.S."/>
        </authorList>
    </citation>
    <scope>NUCLEOTIDE SEQUENCE</scope>
    <source>
        <strain evidence="1">KasaAsao</strain>
    </source>
</reference>
<proteinExistence type="predicted"/>
<gene>
    <name evidence="1" type="ORF">Bpfe_021491</name>
</gene>
<evidence type="ECO:0000313" key="1">
    <source>
        <dbReference type="EMBL" id="KAK0049063.1"/>
    </source>
</evidence>
<name>A0AAD8B6Q7_BIOPF</name>
<accession>A0AAD8B6Q7</accession>
<organism evidence="1 2">
    <name type="scientific">Biomphalaria pfeifferi</name>
    <name type="common">Bloodfluke planorb</name>
    <name type="synonym">Freshwater snail</name>
    <dbReference type="NCBI Taxonomy" id="112525"/>
    <lineage>
        <taxon>Eukaryota</taxon>
        <taxon>Metazoa</taxon>
        <taxon>Spiralia</taxon>
        <taxon>Lophotrochozoa</taxon>
        <taxon>Mollusca</taxon>
        <taxon>Gastropoda</taxon>
        <taxon>Heterobranchia</taxon>
        <taxon>Euthyneura</taxon>
        <taxon>Panpulmonata</taxon>
        <taxon>Hygrophila</taxon>
        <taxon>Lymnaeoidea</taxon>
        <taxon>Planorbidae</taxon>
        <taxon>Biomphalaria</taxon>
    </lineage>
</organism>
<dbReference type="AlphaFoldDB" id="A0AAD8B6Q7"/>